<gene>
    <name evidence="6" type="ORF">SNE33_04245</name>
</gene>
<accession>A0ABU7YNL0</accession>
<keyword evidence="3" id="KW-0378">Hydrolase</keyword>
<evidence type="ECO:0000256" key="2">
    <source>
        <dbReference type="ARBA" id="ARBA00011901"/>
    </source>
</evidence>
<dbReference type="PANTHER" id="PTHR30417:SF1">
    <property type="entry name" value="N-ACETYLMURAMOYL-L-ALANINE AMIDASE AMID"/>
    <property type="match status" value="1"/>
</dbReference>
<sequence length="203" mass="22835">MFRIDKDGMIRSVRVEARRFPSLERGDMPVVNGIVVHQTGASTAQSTFNSYRASAIGAHFLIEKDGRVYQTASLYKRANHVGLLRSRCLERHACAPAELKRLQGTSLRTRSRMEHAKAFPDRFPSNRDSIGIELVGEYTRNPDFGTVRGADELLYVGVTDQQNTALRWLVGELRRALKVAAEEVYRHPQVSYKTPTEAASASW</sequence>
<dbReference type="InterPro" id="IPR051206">
    <property type="entry name" value="NAMLAA_amidase_2"/>
</dbReference>
<proteinExistence type="predicted"/>
<dbReference type="EMBL" id="JAXGFO010000014">
    <property type="protein sequence ID" value="MEG3157109.1"/>
    <property type="molecule type" value="Genomic_DNA"/>
</dbReference>
<keyword evidence="7" id="KW-1185">Reference proteome</keyword>
<evidence type="ECO:0000256" key="4">
    <source>
        <dbReference type="ARBA" id="ARBA00023316"/>
    </source>
</evidence>
<protein>
    <recommendedName>
        <fullName evidence="2">N-acetylmuramoyl-L-alanine amidase</fullName>
        <ecNumber evidence="2">3.5.1.28</ecNumber>
    </recommendedName>
</protein>
<dbReference type="PANTHER" id="PTHR30417">
    <property type="entry name" value="N-ACETYLMURAMOYL-L-ALANINE AMIDASE AMID"/>
    <property type="match status" value="1"/>
</dbReference>
<comment type="caution">
    <text evidence="6">The sequence shown here is derived from an EMBL/GenBank/DDBJ whole genome shotgun (WGS) entry which is preliminary data.</text>
</comment>
<dbReference type="Gene3D" id="3.40.80.10">
    <property type="entry name" value="Peptidoglycan recognition protein-like"/>
    <property type="match status" value="1"/>
</dbReference>
<evidence type="ECO:0000313" key="7">
    <source>
        <dbReference type="Proteomes" id="UP001334501"/>
    </source>
</evidence>
<evidence type="ECO:0000256" key="3">
    <source>
        <dbReference type="ARBA" id="ARBA00022801"/>
    </source>
</evidence>
<dbReference type="InterPro" id="IPR036505">
    <property type="entry name" value="Amidase/PGRP_sf"/>
</dbReference>
<dbReference type="Proteomes" id="UP001334501">
    <property type="component" value="Unassembled WGS sequence"/>
</dbReference>
<dbReference type="CDD" id="cd06583">
    <property type="entry name" value="PGRP"/>
    <property type="match status" value="1"/>
</dbReference>
<evidence type="ECO:0000259" key="5">
    <source>
        <dbReference type="Pfam" id="PF01510"/>
    </source>
</evidence>
<dbReference type="EC" id="3.5.1.28" evidence="2"/>
<feature type="domain" description="N-acetylmuramoyl-L-alanine amidase" evidence="5">
    <location>
        <begin position="31"/>
        <end position="190"/>
    </location>
</feature>
<dbReference type="Pfam" id="PF01510">
    <property type="entry name" value="Amidase_2"/>
    <property type="match status" value="1"/>
</dbReference>
<evidence type="ECO:0000256" key="1">
    <source>
        <dbReference type="ARBA" id="ARBA00001561"/>
    </source>
</evidence>
<dbReference type="InterPro" id="IPR002502">
    <property type="entry name" value="Amidase_domain"/>
</dbReference>
<evidence type="ECO:0000313" key="6">
    <source>
        <dbReference type="EMBL" id="MEG3157109.1"/>
    </source>
</evidence>
<keyword evidence="4" id="KW-0961">Cell wall biogenesis/degradation</keyword>
<organism evidence="6 7">
    <name type="scientific">Lysobacter zhanggongensis</name>
    <dbReference type="NCBI Taxonomy" id="1774951"/>
    <lineage>
        <taxon>Bacteria</taxon>
        <taxon>Pseudomonadati</taxon>
        <taxon>Pseudomonadota</taxon>
        <taxon>Gammaproteobacteria</taxon>
        <taxon>Lysobacterales</taxon>
        <taxon>Lysobacteraceae</taxon>
        <taxon>Lysobacter</taxon>
    </lineage>
</organism>
<comment type="catalytic activity">
    <reaction evidence="1">
        <text>Hydrolyzes the link between N-acetylmuramoyl residues and L-amino acid residues in certain cell-wall glycopeptides.</text>
        <dbReference type="EC" id="3.5.1.28"/>
    </reaction>
</comment>
<name>A0ABU7YNL0_9GAMM</name>
<reference evidence="6 7" key="1">
    <citation type="journal article" date="2017" name="Curr. Microbiol.">
        <title>Lysobacter zhanggongensis sp. nov. Isolated from a Pit Mud.</title>
        <authorList>
            <person name="Zhang X.F."/>
            <person name="Wang H.H."/>
            <person name="Sun X.Y."/>
            <person name="Pan C.M."/>
        </authorList>
    </citation>
    <scope>NUCLEOTIDE SEQUENCE [LARGE SCALE GENOMIC DNA]</scope>
    <source>
        <strain evidence="6 7">ZGLJ7-1</strain>
    </source>
</reference>
<dbReference type="RefSeq" id="WP_412699358.1">
    <property type="nucleotide sequence ID" value="NZ_JAXGFO010000014.1"/>
</dbReference>
<dbReference type="SUPFAM" id="SSF55846">
    <property type="entry name" value="N-acetylmuramoyl-L-alanine amidase-like"/>
    <property type="match status" value="1"/>
</dbReference>